<proteinExistence type="predicted"/>
<dbReference type="RefSeq" id="WP_206962722.1">
    <property type="nucleotide sequence ID" value="NZ_BAAAJJ010000007.1"/>
</dbReference>
<gene>
    <name evidence="2" type="ORF">J0695_16030</name>
</gene>
<organism evidence="2 3">
    <name type="scientific">Streptomyces beijiangensis</name>
    <dbReference type="NCBI Taxonomy" id="163361"/>
    <lineage>
        <taxon>Bacteria</taxon>
        <taxon>Bacillati</taxon>
        <taxon>Actinomycetota</taxon>
        <taxon>Actinomycetes</taxon>
        <taxon>Kitasatosporales</taxon>
        <taxon>Streptomycetaceae</taxon>
        <taxon>Streptomyces</taxon>
    </lineage>
</organism>
<accession>A0A939F9A5</accession>
<protein>
    <submittedName>
        <fullName evidence="2">Uncharacterized protein</fullName>
    </submittedName>
</protein>
<comment type="caution">
    <text evidence="2">The sequence shown here is derived from an EMBL/GenBank/DDBJ whole genome shotgun (WGS) entry which is preliminary data.</text>
</comment>
<dbReference type="PANTHER" id="PTHR42305">
    <property type="entry name" value="MEMBRANE PROTEIN RV1733C-RELATED"/>
    <property type="match status" value="1"/>
</dbReference>
<dbReference type="EMBL" id="JAFLRJ010000146">
    <property type="protein sequence ID" value="MBO0513297.1"/>
    <property type="molecule type" value="Genomic_DNA"/>
</dbReference>
<evidence type="ECO:0000256" key="1">
    <source>
        <dbReference type="SAM" id="Phobius"/>
    </source>
</evidence>
<reference evidence="2" key="1">
    <citation type="submission" date="2021-03" db="EMBL/GenBank/DDBJ databases">
        <title>Streptomyces poriferae sp. nov., a novel marine sponge-derived Actinobacteria species with anti-MRSA activity.</title>
        <authorList>
            <person name="Sandoval-Powers M."/>
            <person name="Kralova S."/>
            <person name="Nguyen G.-S."/>
            <person name="Fawwal D."/>
            <person name="Degnes K."/>
            <person name="Klinkenberg G."/>
            <person name="Sletta H."/>
            <person name="Wentzel A."/>
            <person name="Liles M.R."/>
        </authorList>
    </citation>
    <scope>NUCLEOTIDE SEQUENCE</scope>
    <source>
        <strain evidence="2">DSM 41794</strain>
    </source>
</reference>
<name>A0A939F9A5_9ACTN</name>
<dbReference type="InterPro" id="IPR039708">
    <property type="entry name" value="MT1774/Rv1733c-like"/>
</dbReference>
<keyword evidence="1" id="KW-0812">Transmembrane</keyword>
<feature type="transmembrane region" description="Helical" evidence="1">
    <location>
        <begin position="146"/>
        <end position="167"/>
    </location>
</feature>
<keyword evidence="3" id="KW-1185">Reference proteome</keyword>
<sequence>MTATGAVMWRWRSNPLRRTSDTVEAWTGLLLALLLLLAAPLACVMAVQTTYHRGQATADNQRESRHPVQATLIESAPAANLHAERGAVGTKGKAAVRWSTQGSERTGIAIVAAGSPSGTVTTIWVDRHDRVTSAPLDSTDVAARSAGAGFAAIAGVILSVLGIRVSVGRMCFRRRLTEWDRAWADTEPQWAHRA</sequence>
<dbReference type="AlphaFoldDB" id="A0A939F9A5"/>
<dbReference type="PANTHER" id="PTHR42305:SF1">
    <property type="entry name" value="MEMBRANE PROTEIN RV1733C-RELATED"/>
    <property type="match status" value="1"/>
</dbReference>
<evidence type="ECO:0000313" key="3">
    <source>
        <dbReference type="Proteomes" id="UP000664167"/>
    </source>
</evidence>
<keyword evidence="1" id="KW-0472">Membrane</keyword>
<dbReference type="Proteomes" id="UP000664167">
    <property type="component" value="Unassembled WGS sequence"/>
</dbReference>
<keyword evidence="1" id="KW-1133">Transmembrane helix</keyword>
<evidence type="ECO:0000313" key="2">
    <source>
        <dbReference type="EMBL" id="MBO0513297.1"/>
    </source>
</evidence>